<dbReference type="Pfam" id="PF22669">
    <property type="entry name" value="Exo_endo_phos2"/>
    <property type="match status" value="1"/>
</dbReference>
<dbReference type="Gene3D" id="1.10.555.10">
    <property type="entry name" value="Rho GTPase activation protein"/>
    <property type="match status" value="1"/>
</dbReference>
<protein>
    <recommendedName>
        <fullName evidence="3">phosphoinositide 5-phosphatase</fullName>
        <ecNumber evidence="3">3.1.3.36</ecNumber>
    </recommendedName>
</protein>
<dbReference type="SMART" id="SM00324">
    <property type="entry name" value="RhoGAP"/>
    <property type="match status" value="1"/>
</dbReference>
<dbReference type="GO" id="GO:0005829">
    <property type="term" value="C:cytosol"/>
    <property type="evidence" value="ECO:0007669"/>
    <property type="project" value="TreeGrafter"/>
</dbReference>
<dbReference type="GeneID" id="103056566"/>
<dbReference type="Pfam" id="PF16776">
    <property type="entry name" value="INPP5B_PH"/>
    <property type="match status" value="1"/>
</dbReference>
<evidence type="ECO:0000256" key="4">
    <source>
        <dbReference type="ARBA" id="ARBA00022753"/>
    </source>
</evidence>
<dbReference type="Gene3D" id="3.60.10.10">
    <property type="entry name" value="Endonuclease/exonuclease/phosphatase"/>
    <property type="match status" value="2"/>
</dbReference>
<dbReference type="GO" id="GO:0052658">
    <property type="term" value="F:inositol-1,4,5-trisphosphate 5-phosphatase activity"/>
    <property type="evidence" value="ECO:0007669"/>
    <property type="project" value="TreeGrafter"/>
</dbReference>
<sequence length="690" mass="77391">MAIAAEDVCLERVLPMDEGFALEEVVPETGLPTLGSDVTFQIVSPDANLLVQLPFGSQTQTFLREVRKCCGAGVVGKEDCPPEGETWPGSSKGQSVAGGAPRPSKLHREGTSDALVSSKTLDRRGSTLRSQLLQKEDLYTFLCCFKFFVGSYNVNGQSPQESLLPWLSHDPEPPDVYCVGFQALDPSREAAVFHDTPREEEWFKAVTKSLHPGAKYATLKNQMEAKRVFEDFTEGEINFQPTYKYKAGSDEWDTSERCCAFAWCDRILFKGKTISQLSYRSHMSLRNSDHKPVSAVFSIGVKVVDEQLYRKVFEETVSSLDKMENASIPSVTLSKREFFFRDVKFMQLQMEFFIICNGPIPCQFEFICKPHESSYCKPWLIAKPSKGFLLPDAEVTVELEVFVNKSTATHLNSGEDHLEDILVLHLDRGKDYFLSVSGNYLPSCFGSPIQALTHMRQPIQDMLPEAIRNLVSSYCPGTALLPCDTLICTSSKALIEHVAVFIQTLMPLWSGEDFFWDEKPLDIPKELWMMVDHLCRSACQQKDLFQQPGLRAEFPEIRDCLDTGTLDTFIGSSSSVAEALLLFLESLPEPVICYQLYDSSVERASSFVLSSQVVSMLPTCHKNVFRYLMAFLRELLQHSGKNHLDGNILASVFGPVLLRPPPGRPVPDPAEKQKAQQFIQQFLLLEGSSH</sequence>
<evidence type="ECO:0000313" key="9">
    <source>
        <dbReference type="RefSeq" id="XP_025027264.1"/>
    </source>
</evidence>
<gene>
    <name evidence="9" type="primary">INPP5B</name>
</gene>
<reference evidence="9" key="1">
    <citation type="submission" date="2025-08" db="UniProtKB">
        <authorList>
            <consortium name="RefSeq"/>
        </authorList>
    </citation>
    <scope>IDENTIFICATION</scope>
    <source>
        <tissue evidence="9">Liver</tissue>
    </source>
</reference>
<dbReference type="FunFam" id="1.10.555.10:FF:000012">
    <property type="entry name" value="Putative inositol polyphosphate 5-phosphatase OCRL-1"/>
    <property type="match status" value="1"/>
</dbReference>
<feature type="region of interest" description="Disordered" evidence="6">
    <location>
        <begin position="80"/>
        <end position="113"/>
    </location>
</feature>
<keyword evidence="4" id="KW-0967">Endosome</keyword>
<dbReference type="InterPro" id="IPR047078">
    <property type="entry name" value="RhoGAP_OCRL1"/>
</dbReference>
<dbReference type="GO" id="GO:0046856">
    <property type="term" value="P:phosphatidylinositol dephosphorylation"/>
    <property type="evidence" value="ECO:0007669"/>
    <property type="project" value="InterPro"/>
</dbReference>
<dbReference type="AlphaFoldDB" id="A0A9F5ILT9"/>
<dbReference type="PANTHER" id="PTHR11200">
    <property type="entry name" value="INOSITOL 5-PHOSPHATASE"/>
    <property type="match status" value="1"/>
</dbReference>
<dbReference type="Proteomes" id="UP000695026">
    <property type="component" value="Unplaced"/>
</dbReference>
<dbReference type="SUPFAM" id="SSF56219">
    <property type="entry name" value="DNase I-like"/>
    <property type="match status" value="2"/>
</dbReference>
<evidence type="ECO:0000256" key="3">
    <source>
        <dbReference type="ARBA" id="ARBA00013044"/>
    </source>
</evidence>
<dbReference type="InterPro" id="IPR000300">
    <property type="entry name" value="IPPc"/>
</dbReference>
<dbReference type="Pfam" id="PF21310">
    <property type="entry name" value="OCRL-like_ASH"/>
    <property type="match status" value="1"/>
</dbReference>
<organism evidence="8 9">
    <name type="scientific">Python bivittatus</name>
    <name type="common">Burmese python</name>
    <name type="synonym">Python molurus bivittatus</name>
    <dbReference type="NCBI Taxonomy" id="176946"/>
    <lineage>
        <taxon>Eukaryota</taxon>
        <taxon>Metazoa</taxon>
        <taxon>Chordata</taxon>
        <taxon>Craniata</taxon>
        <taxon>Vertebrata</taxon>
        <taxon>Euteleostomi</taxon>
        <taxon>Lepidosauria</taxon>
        <taxon>Squamata</taxon>
        <taxon>Bifurcata</taxon>
        <taxon>Unidentata</taxon>
        <taxon>Episquamata</taxon>
        <taxon>Toxicofera</taxon>
        <taxon>Serpentes</taxon>
        <taxon>Henophidia</taxon>
        <taxon>Pythonidae</taxon>
        <taxon>Python</taxon>
    </lineage>
</organism>
<evidence type="ECO:0000256" key="5">
    <source>
        <dbReference type="ARBA" id="ARBA00023329"/>
    </source>
</evidence>
<dbReference type="CTD" id="3633"/>
<dbReference type="SMART" id="SM00128">
    <property type="entry name" value="IPPc"/>
    <property type="match status" value="1"/>
</dbReference>
<dbReference type="Gene3D" id="2.30.29.110">
    <property type="match status" value="1"/>
</dbReference>
<dbReference type="SUPFAM" id="SSF48350">
    <property type="entry name" value="GTPase activation domain, GAP"/>
    <property type="match status" value="1"/>
</dbReference>
<dbReference type="GO" id="GO:0030670">
    <property type="term" value="C:phagocytic vesicle membrane"/>
    <property type="evidence" value="ECO:0007669"/>
    <property type="project" value="UniProtKB-SubCell"/>
</dbReference>
<dbReference type="RefSeq" id="XP_025027264.1">
    <property type="nucleotide sequence ID" value="XM_025171496.1"/>
</dbReference>
<comment type="subcellular location">
    <subcellularLocation>
        <location evidence="2">Cytoplasmic vesicle</location>
        <location evidence="2">Phagosome membrane</location>
    </subcellularLocation>
    <subcellularLocation>
        <location evidence="1">Early endosome membrane</location>
    </subcellularLocation>
</comment>
<evidence type="ECO:0000259" key="7">
    <source>
        <dbReference type="PROSITE" id="PS50238"/>
    </source>
</evidence>
<dbReference type="InterPro" id="IPR013783">
    <property type="entry name" value="Ig-like_fold"/>
</dbReference>
<dbReference type="InterPro" id="IPR046985">
    <property type="entry name" value="IP5"/>
</dbReference>
<feature type="domain" description="Rho-GAP" evidence="7">
    <location>
        <begin position="506"/>
        <end position="690"/>
    </location>
</feature>
<dbReference type="InterPro" id="IPR000198">
    <property type="entry name" value="RhoGAP_dom"/>
</dbReference>
<dbReference type="PANTHER" id="PTHR11200:SF300">
    <property type="entry name" value="TYPE II INOSITOL 1,4,5-TRISPHOSPHATE 5-PHOSPHATASE"/>
    <property type="match status" value="1"/>
</dbReference>
<proteinExistence type="predicted"/>
<dbReference type="CDD" id="cd04380">
    <property type="entry name" value="RhoGAP_OCRL1"/>
    <property type="match status" value="1"/>
</dbReference>
<evidence type="ECO:0000256" key="6">
    <source>
        <dbReference type="SAM" id="MobiDB-lite"/>
    </source>
</evidence>
<dbReference type="InterPro" id="IPR008936">
    <property type="entry name" value="Rho_GTPase_activation_prot"/>
</dbReference>
<dbReference type="InterPro" id="IPR048869">
    <property type="entry name" value="OCRL-1_2_ASH"/>
</dbReference>
<keyword evidence="8" id="KW-1185">Reference proteome</keyword>
<evidence type="ECO:0000256" key="2">
    <source>
        <dbReference type="ARBA" id="ARBA00004580"/>
    </source>
</evidence>
<accession>A0A9F5ILT9</accession>
<evidence type="ECO:0000256" key="1">
    <source>
        <dbReference type="ARBA" id="ARBA00004146"/>
    </source>
</evidence>
<dbReference type="GO" id="GO:0004439">
    <property type="term" value="F:phosphatidylinositol-4,5-bisphosphate 5-phosphatase activity"/>
    <property type="evidence" value="ECO:0007669"/>
    <property type="project" value="UniProtKB-EC"/>
</dbReference>
<dbReference type="EC" id="3.1.3.36" evidence="3"/>
<dbReference type="InterPro" id="IPR031896">
    <property type="entry name" value="INPP5B_PH_dom"/>
</dbReference>
<name>A0A9F5ILT9_PYTBI</name>
<dbReference type="InterPro" id="IPR036691">
    <property type="entry name" value="Endo/exonu/phosph_ase_sf"/>
</dbReference>
<dbReference type="GO" id="GO:0007165">
    <property type="term" value="P:signal transduction"/>
    <property type="evidence" value="ECO:0007669"/>
    <property type="project" value="InterPro"/>
</dbReference>
<keyword evidence="5" id="KW-0968">Cytoplasmic vesicle</keyword>
<evidence type="ECO:0000313" key="8">
    <source>
        <dbReference type="Proteomes" id="UP000695026"/>
    </source>
</evidence>
<dbReference type="FunFam" id="2.60.40.10:FF:000132">
    <property type="entry name" value="Inositol polyphosphate 5-phosphatase OCRL-1 isoform b"/>
    <property type="match status" value="1"/>
</dbReference>
<dbReference type="Gene3D" id="2.60.40.10">
    <property type="entry name" value="Immunoglobulins"/>
    <property type="match status" value="1"/>
</dbReference>
<dbReference type="GO" id="GO:0031901">
    <property type="term" value="C:early endosome membrane"/>
    <property type="evidence" value="ECO:0007669"/>
    <property type="project" value="UniProtKB-SubCell"/>
</dbReference>
<dbReference type="Pfam" id="PF00620">
    <property type="entry name" value="RhoGAP"/>
    <property type="match status" value="1"/>
</dbReference>
<dbReference type="PROSITE" id="PS50238">
    <property type="entry name" value="RHOGAP"/>
    <property type="match status" value="1"/>
</dbReference>